<evidence type="ECO:0000256" key="1">
    <source>
        <dbReference type="SAM" id="Coils"/>
    </source>
</evidence>
<gene>
    <name evidence="2" type="ORF">BsIDN1_18440</name>
</gene>
<name>A0A5S9M9K5_BACIA</name>
<dbReference type="Proteomes" id="UP000464658">
    <property type="component" value="Chromosome"/>
</dbReference>
<sequence>MYERIIRQYEDWEQELEPVQQQVEEKKKQLGLSSELSFLVEAFLILKQLKTNTAGYEELSREIDELAGQQSNYEQRVEALSSLLQRKEGTIQENISAFQEILKDEAKKKKNVRHWMYRFNM</sequence>
<dbReference type="AlphaFoldDB" id="A0A5S9M9K5"/>
<dbReference type="EMBL" id="AP021906">
    <property type="protein sequence ID" value="BBP88226.1"/>
    <property type="molecule type" value="Genomic_DNA"/>
</dbReference>
<evidence type="ECO:0000313" key="3">
    <source>
        <dbReference type="Proteomes" id="UP000464658"/>
    </source>
</evidence>
<accession>A0A5S9M9K5</accession>
<feature type="coiled-coil region" evidence="1">
    <location>
        <begin position="56"/>
        <end position="83"/>
    </location>
</feature>
<feature type="coiled-coil region" evidence="1">
    <location>
        <begin position="2"/>
        <end position="29"/>
    </location>
</feature>
<protein>
    <submittedName>
        <fullName evidence="2">Uncharacterized protein</fullName>
    </submittedName>
</protein>
<organism evidence="2 3">
    <name type="scientific">Bacillus safensis</name>
    <dbReference type="NCBI Taxonomy" id="561879"/>
    <lineage>
        <taxon>Bacteria</taxon>
        <taxon>Bacillati</taxon>
        <taxon>Bacillota</taxon>
        <taxon>Bacilli</taxon>
        <taxon>Bacillales</taxon>
        <taxon>Bacillaceae</taxon>
        <taxon>Bacillus</taxon>
    </lineage>
</organism>
<keyword evidence="1" id="KW-0175">Coiled coil</keyword>
<proteinExistence type="predicted"/>
<evidence type="ECO:0000313" key="2">
    <source>
        <dbReference type="EMBL" id="BBP88226.1"/>
    </source>
</evidence>
<reference evidence="2 3" key="1">
    <citation type="submission" date="2019-12" db="EMBL/GenBank/DDBJ databases">
        <title>Full genome sequence of a Bacillus safensis strain isolated from commercially available natto in Indonesia.</title>
        <authorList>
            <person name="Yoshida M."/>
            <person name="Uomi M."/>
            <person name="Waturangi D."/>
            <person name="Ekaputri J.J."/>
            <person name="Setiamarga D.H.E."/>
        </authorList>
    </citation>
    <scope>NUCLEOTIDE SEQUENCE [LARGE SCALE GENOMIC DNA]</scope>
    <source>
        <strain evidence="2 3">IDN1</strain>
    </source>
</reference>